<feature type="region of interest" description="Disordered" evidence="1">
    <location>
        <begin position="33"/>
        <end position="76"/>
    </location>
</feature>
<feature type="region of interest" description="Disordered" evidence="1">
    <location>
        <begin position="88"/>
        <end position="143"/>
    </location>
</feature>
<protein>
    <recommendedName>
        <fullName evidence="4">Syndecan 1</fullName>
    </recommendedName>
</protein>
<dbReference type="EMBL" id="JACHJV010000002">
    <property type="protein sequence ID" value="MBB4927586.1"/>
    <property type="molecule type" value="Genomic_DNA"/>
</dbReference>
<dbReference type="AlphaFoldDB" id="A0A7W7VYJ1"/>
<organism evidence="2 3">
    <name type="scientific">Kitasatospora kifunensis</name>
    <name type="common">Streptomyces kifunensis</name>
    <dbReference type="NCBI Taxonomy" id="58351"/>
    <lineage>
        <taxon>Bacteria</taxon>
        <taxon>Bacillati</taxon>
        <taxon>Actinomycetota</taxon>
        <taxon>Actinomycetes</taxon>
        <taxon>Kitasatosporales</taxon>
        <taxon>Streptomycetaceae</taxon>
        <taxon>Kitasatospora</taxon>
    </lineage>
</organism>
<sequence>MHLAPPRNAVAPATVQRLPVSAPAAQLSLAQLPSGATWTPHTATGGMGSTPGTVREPAPRSSAAPPSPAPPSAATARVLQRVAEQAGLSGVPLTAVPSSTPTVTTSTATTAATTTEASAQTTTQTTTQASTGTQTEAATGGDFGAGAEIDELARRLIEPVGRLLRAELRRGLERAGRPYDGRR</sequence>
<dbReference type="RefSeq" id="WP_184944042.1">
    <property type="nucleotide sequence ID" value="NZ_JACHJV010000002.1"/>
</dbReference>
<feature type="compositionally biased region" description="Low complexity" evidence="1">
    <location>
        <begin position="94"/>
        <end position="140"/>
    </location>
</feature>
<comment type="caution">
    <text evidence="2">The sequence shown here is derived from an EMBL/GenBank/DDBJ whole genome shotgun (WGS) entry which is preliminary data.</text>
</comment>
<dbReference type="Proteomes" id="UP000540506">
    <property type="component" value="Unassembled WGS sequence"/>
</dbReference>
<accession>A0A7W7VYJ1</accession>
<evidence type="ECO:0000313" key="2">
    <source>
        <dbReference type="EMBL" id="MBB4927586.1"/>
    </source>
</evidence>
<keyword evidence="3" id="KW-1185">Reference proteome</keyword>
<evidence type="ECO:0000313" key="3">
    <source>
        <dbReference type="Proteomes" id="UP000540506"/>
    </source>
</evidence>
<evidence type="ECO:0000256" key="1">
    <source>
        <dbReference type="SAM" id="MobiDB-lite"/>
    </source>
</evidence>
<proteinExistence type="predicted"/>
<reference evidence="2 3" key="1">
    <citation type="submission" date="2020-08" db="EMBL/GenBank/DDBJ databases">
        <title>Sequencing the genomes of 1000 actinobacteria strains.</title>
        <authorList>
            <person name="Klenk H.-P."/>
        </authorList>
    </citation>
    <scope>NUCLEOTIDE SEQUENCE [LARGE SCALE GENOMIC DNA]</scope>
    <source>
        <strain evidence="2 3">DSM 41654</strain>
    </source>
</reference>
<evidence type="ECO:0008006" key="4">
    <source>
        <dbReference type="Google" id="ProtNLM"/>
    </source>
</evidence>
<gene>
    <name evidence="2" type="ORF">FHR34_006681</name>
</gene>
<name>A0A7W7VYJ1_KITKI</name>